<accession>D6YRV4</accession>
<dbReference type="InterPro" id="IPR004441">
    <property type="entry name" value="rRNA_MeTrfase_TrmH"/>
</dbReference>
<dbReference type="Pfam" id="PF00588">
    <property type="entry name" value="SpoU_methylase"/>
    <property type="match status" value="1"/>
</dbReference>
<dbReference type="AlphaFoldDB" id="D6YRV4"/>
<keyword evidence="1 4" id="KW-0489">Methyltransferase</keyword>
<dbReference type="InterPro" id="IPR029028">
    <property type="entry name" value="Alpha/beta_knot_MTases"/>
</dbReference>
<dbReference type="GO" id="GO:0008173">
    <property type="term" value="F:RNA methyltransferase activity"/>
    <property type="evidence" value="ECO:0007669"/>
    <property type="project" value="InterPro"/>
</dbReference>
<dbReference type="KEGG" id="wch:wcw_1450"/>
<dbReference type="HOGENOM" id="CLU_082656_0_0_0"/>
<proteinExistence type="predicted"/>
<dbReference type="STRING" id="716544.wcw_1450"/>
<dbReference type="GO" id="GO:0005829">
    <property type="term" value="C:cytosol"/>
    <property type="evidence" value="ECO:0007669"/>
    <property type="project" value="TreeGrafter"/>
</dbReference>
<protein>
    <submittedName>
        <fullName evidence="4">Putative rRNA methylase, SpoU family</fullName>
        <ecNumber evidence="4">2.1.1.-</ecNumber>
    </submittedName>
</protein>
<dbReference type="EMBL" id="CP001928">
    <property type="protein sequence ID" value="ADI38799.1"/>
    <property type="molecule type" value="Genomic_DNA"/>
</dbReference>
<evidence type="ECO:0000256" key="2">
    <source>
        <dbReference type="ARBA" id="ARBA00022679"/>
    </source>
</evidence>
<keyword evidence="5" id="KW-1185">Reference proteome</keyword>
<name>D6YRV4_WADCW</name>
<dbReference type="Proteomes" id="UP000001505">
    <property type="component" value="Chromosome"/>
</dbReference>
<evidence type="ECO:0000259" key="3">
    <source>
        <dbReference type="Pfam" id="PF00588"/>
    </source>
</evidence>
<organism evidence="4 5">
    <name type="scientific">Waddlia chondrophila (strain ATCC VR-1470 / WSU 86-1044)</name>
    <dbReference type="NCBI Taxonomy" id="716544"/>
    <lineage>
        <taxon>Bacteria</taxon>
        <taxon>Pseudomonadati</taxon>
        <taxon>Chlamydiota</taxon>
        <taxon>Chlamydiia</taxon>
        <taxon>Parachlamydiales</taxon>
        <taxon>Waddliaceae</taxon>
        <taxon>Waddlia</taxon>
    </lineage>
</organism>
<evidence type="ECO:0000313" key="4">
    <source>
        <dbReference type="EMBL" id="ADI38799.1"/>
    </source>
</evidence>
<dbReference type="GO" id="GO:0032259">
    <property type="term" value="P:methylation"/>
    <property type="evidence" value="ECO:0007669"/>
    <property type="project" value="UniProtKB-KW"/>
</dbReference>
<feature type="domain" description="tRNA/rRNA methyltransferase SpoU type" evidence="3">
    <location>
        <begin position="97"/>
        <end position="230"/>
    </location>
</feature>
<dbReference type="PANTHER" id="PTHR46429">
    <property type="entry name" value="23S RRNA (GUANOSINE-2'-O-)-METHYLTRANSFERASE RLMB"/>
    <property type="match status" value="1"/>
</dbReference>
<dbReference type="InterPro" id="IPR029026">
    <property type="entry name" value="tRNA_m1G_MTases_N"/>
</dbReference>
<gene>
    <name evidence="4" type="ordered locus">wcw_1450</name>
</gene>
<dbReference type="EC" id="2.1.1.-" evidence="4"/>
<dbReference type="GO" id="GO:0003723">
    <property type="term" value="F:RNA binding"/>
    <property type="evidence" value="ECO:0007669"/>
    <property type="project" value="InterPro"/>
</dbReference>
<dbReference type="InterPro" id="IPR001537">
    <property type="entry name" value="SpoU_MeTrfase"/>
</dbReference>
<dbReference type="OrthoDB" id="9785673at2"/>
<reference evidence="4 5" key="1">
    <citation type="journal article" date="2010" name="PLoS ONE">
        <title>The Waddlia genome: a window into chlamydial biology.</title>
        <authorList>
            <person name="Bertelli C."/>
            <person name="Collyn F."/>
            <person name="Croxatto A."/>
            <person name="Ruckert C."/>
            <person name="Polkinghorne A."/>
            <person name="Kebbi-Beghdadi C."/>
            <person name="Goesmann A."/>
            <person name="Vaughan L."/>
            <person name="Greub G."/>
        </authorList>
    </citation>
    <scope>NUCLEOTIDE SEQUENCE [LARGE SCALE GENOMIC DNA]</scope>
    <source>
        <strain evidence="5">ATCC VR-1470 / WSU 86-1044</strain>
    </source>
</reference>
<sequence length="239" mass="26873">MNTKRKFLRLPSVSQHKKCAELLRCFYTDAQRVFIDNYNEIQDWMGQPSLEDLSPKSVSDRFHKHLKYAEVRLREHSLLPRINKKDRPKPSANRIDVHLYLDQIRSAHNVGSILRTVEAFQLGDVYFSKDTPLPTHPQVSKTAMGCSKEICFQRHASPSELPRPLIALETSSDGIPIDKYTFPSSGCLAVGNEEYGLSDEVLSQADAVVEIPLYGKKNSLNVANAFAIAAAAISQQFRG</sequence>
<dbReference type="RefSeq" id="WP_013182507.1">
    <property type="nucleotide sequence ID" value="NC_014225.1"/>
</dbReference>
<keyword evidence="2 4" id="KW-0808">Transferase</keyword>
<dbReference type="eggNOG" id="COG0566">
    <property type="taxonomic scope" value="Bacteria"/>
</dbReference>
<dbReference type="GO" id="GO:0006396">
    <property type="term" value="P:RNA processing"/>
    <property type="evidence" value="ECO:0007669"/>
    <property type="project" value="InterPro"/>
</dbReference>
<dbReference type="Gene3D" id="3.40.1280.10">
    <property type="match status" value="1"/>
</dbReference>
<evidence type="ECO:0000313" key="5">
    <source>
        <dbReference type="Proteomes" id="UP000001505"/>
    </source>
</evidence>
<dbReference type="PANTHER" id="PTHR46429:SF1">
    <property type="entry name" value="23S RRNA (GUANOSINE-2'-O-)-METHYLTRANSFERASE RLMB"/>
    <property type="match status" value="1"/>
</dbReference>
<dbReference type="SUPFAM" id="SSF75217">
    <property type="entry name" value="alpha/beta knot"/>
    <property type="match status" value="1"/>
</dbReference>
<evidence type="ECO:0000256" key="1">
    <source>
        <dbReference type="ARBA" id="ARBA00022603"/>
    </source>
</evidence>